<evidence type="ECO:0000313" key="1">
    <source>
        <dbReference type="EMBL" id="QHT32629.1"/>
    </source>
</evidence>
<sequence>MSNSLTKNSELLMSFLIEKKCMKHKQQTKKTTAIIKSLYNELKQADKHITSISHNPQFYNPHITKITTISQIPKPKMFNADSFPIEIRQHINDNALYELSYTFSLIERDIRIHFIVEEANPELRIEVYNEHVRKMLIWLTIINEYASKTCSKLLTIYAYFTSLTKKLPTSNINILDENHINTAFTTTCPSNGEIVVFRKEEWFKVFMHETFHNFALDFSDMNMNECHNKILSIFPVDSKVNLYEAYTEFWAEIMNAVFCSYFLLQDKDNETEFLINCEFFINFEITYGFFQMVKTLDFMGLKYEDLYSKTLQSKTMRETLYKEHTNVLAYYVITLVLLNNYQGFLSWCDKNNLSLLQFKKTTGNLDEFCKFIGKNYKTKSMIESVNDMEKLLHRLKKQNKTKTINNIDFDYIMKNMRMSITELG</sequence>
<accession>A0A6C0EWE1</accession>
<organism evidence="1">
    <name type="scientific">viral metagenome</name>
    <dbReference type="NCBI Taxonomy" id="1070528"/>
    <lineage>
        <taxon>unclassified sequences</taxon>
        <taxon>metagenomes</taxon>
        <taxon>organismal metagenomes</taxon>
    </lineage>
</organism>
<name>A0A6C0EWE1_9ZZZZ</name>
<proteinExistence type="predicted"/>
<dbReference type="AlphaFoldDB" id="A0A6C0EWE1"/>
<dbReference type="EMBL" id="MN738945">
    <property type="protein sequence ID" value="QHT32629.1"/>
    <property type="molecule type" value="Genomic_DNA"/>
</dbReference>
<reference evidence="1" key="1">
    <citation type="journal article" date="2020" name="Nature">
        <title>Giant virus diversity and host interactions through global metagenomics.</title>
        <authorList>
            <person name="Schulz F."/>
            <person name="Roux S."/>
            <person name="Paez-Espino D."/>
            <person name="Jungbluth S."/>
            <person name="Walsh D.A."/>
            <person name="Denef V.J."/>
            <person name="McMahon K.D."/>
            <person name="Konstantinidis K.T."/>
            <person name="Eloe-Fadrosh E.A."/>
            <person name="Kyrpides N.C."/>
            <person name="Woyke T."/>
        </authorList>
    </citation>
    <scope>NUCLEOTIDE SEQUENCE</scope>
    <source>
        <strain evidence="1">GVMAG-M-3300009161-30</strain>
    </source>
</reference>
<protein>
    <submittedName>
        <fullName evidence="1">Uncharacterized protein</fullName>
    </submittedName>
</protein>